<evidence type="ECO:0000313" key="1">
    <source>
        <dbReference type="EMBL" id="EHI69084.1"/>
    </source>
</evidence>
<protein>
    <submittedName>
        <fullName evidence="1">Uncharacterized protein</fullName>
    </submittedName>
</protein>
<organism evidence="1 2">
    <name type="scientific">Streptococcus ictaluri 707-05</name>
    <dbReference type="NCBI Taxonomy" id="764299"/>
    <lineage>
        <taxon>Bacteria</taxon>
        <taxon>Bacillati</taxon>
        <taxon>Bacillota</taxon>
        <taxon>Bacilli</taxon>
        <taxon>Lactobacillales</taxon>
        <taxon>Streptococcaceae</taxon>
        <taxon>Streptococcus</taxon>
    </lineage>
</organism>
<dbReference type="STRING" id="764299.STRIC_1962"/>
<dbReference type="AlphaFoldDB" id="G5K569"/>
<gene>
    <name evidence="1" type="ORF">STRIC_1962</name>
</gene>
<dbReference type="Proteomes" id="UP000003330">
    <property type="component" value="Unassembled WGS sequence"/>
</dbReference>
<reference evidence="1 2" key="1">
    <citation type="journal article" date="2014" name="Int. J. Syst. Evol. Microbiol.">
        <title>Phylogenomics and the dynamic genome evolution of the genus Streptococcus.</title>
        <authorList>
            <consortium name="The Broad Institute Genome Sequencing Platform"/>
            <person name="Richards V.P."/>
            <person name="Palmer S.R."/>
            <person name="Pavinski Bitar P.D."/>
            <person name="Qin X."/>
            <person name="Weinstock G.M."/>
            <person name="Highlander S.K."/>
            <person name="Town C.D."/>
            <person name="Burne R.A."/>
            <person name="Stanhope M.J."/>
        </authorList>
    </citation>
    <scope>NUCLEOTIDE SEQUENCE [LARGE SCALE GENOMIC DNA]</scope>
    <source>
        <strain evidence="1 2">707-05</strain>
    </source>
</reference>
<sequence>MEGIEIILDIETLEIFQIIDHGNSTADEEVHEQLTLF</sequence>
<proteinExistence type="predicted"/>
<evidence type="ECO:0000313" key="2">
    <source>
        <dbReference type="Proteomes" id="UP000003330"/>
    </source>
</evidence>
<dbReference type="EMBL" id="AEUX02000007">
    <property type="protein sequence ID" value="EHI69084.1"/>
    <property type="molecule type" value="Genomic_DNA"/>
</dbReference>
<keyword evidence="2" id="KW-1185">Reference proteome</keyword>
<accession>G5K569</accession>
<comment type="caution">
    <text evidence="1">The sequence shown here is derived from an EMBL/GenBank/DDBJ whole genome shotgun (WGS) entry which is preliminary data.</text>
</comment>
<name>G5K569_9STRE</name>